<keyword evidence="3" id="KW-0804">Transcription</keyword>
<evidence type="ECO:0000256" key="3">
    <source>
        <dbReference type="ARBA" id="ARBA00023163"/>
    </source>
</evidence>
<gene>
    <name evidence="6" type="ORF">CRG98_021302</name>
</gene>
<dbReference type="GO" id="GO:0003677">
    <property type="term" value="F:DNA binding"/>
    <property type="evidence" value="ECO:0007669"/>
    <property type="project" value="UniProtKB-KW"/>
</dbReference>
<dbReference type="Pfam" id="PF02042">
    <property type="entry name" value="RWP-RK"/>
    <property type="match status" value="1"/>
</dbReference>
<evidence type="ECO:0000313" key="6">
    <source>
        <dbReference type="EMBL" id="PKI58296.1"/>
    </source>
</evidence>
<evidence type="ECO:0000313" key="7">
    <source>
        <dbReference type="Proteomes" id="UP000233551"/>
    </source>
</evidence>
<evidence type="ECO:0000259" key="5">
    <source>
        <dbReference type="PROSITE" id="PS51519"/>
    </source>
</evidence>
<comment type="caution">
    <text evidence="6">The sequence shown here is derived from an EMBL/GenBank/DDBJ whole genome shotgun (WGS) entry which is preliminary data.</text>
</comment>
<name>A0A2I0JS36_PUNGR</name>
<dbReference type="InterPro" id="IPR003035">
    <property type="entry name" value="RWP-RK_dom"/>
</dbReference>
<sequence length="382" mass="43404">MTLRDLAAYFHLPIEAAAWKLNLCPTVVKRICQRGGLKRWPHRKDFPRILLYRSISPNKVVNWGFHGQIPVCVWGKGTEMGGGKMVLCVKRVKQELPEERDDTMPLPGDIIEGLACEEDDDLAGESFIPAQGRSEFTSQLGKIASQWKSEVIWVKMRRGENVVKIKARVVPEKGGMLQRKFTIQAATDDRHVAILRDLNLKECTELQGKSFQSTLKDFTISEQESGECGWRGIPQERHEVQLENEGFICIYSVALGSAAERAGQSREWKGSESTSWLGRIRPARLVLEGWFPYFSHPVALLLLLHCEEITQRDPEPQSKGHQVAVQPKSENELALEEHKVRHGGYKDTESQNRRVRAIWQLFIQSLRISSLCKKNTKVNMGP</sequence>
<keyword evidence="2" id="KW-0238">DNA-binding</keyword>
<dbReference type="PROSITE" id="PS51519">
    <property type="entry name" value="RWP_RK"/>
    <property type="match status" value="1"/>
</dbReference>
<evidence type="ECO:0000256" key="4">
    <source>
        <dbReference type="ARBA" id="ARBA00023242"/>
    </source>
</evidence>
<reference evidence="6 7" key="1">
    <citation type="submission" date="2017-11" db="EMBL/GenBank/DDBJ databases">
        <title>De-novo sequencing of pomegranate (Punica granatum L.) genome.</title>
        <authorList>
            <person name="Akparov Z."/>
            <person name="Amiraslanov A."/>
            <person name="Hajiyeva S."/>
            <person name="Abbasov M."/>
            <person name="Kaur K."/>
            <person name="Hamwieh A."/>
            <person name="Solovyev V."/>
            <person name="Salamov A."/>
            <person name="Braich B."/>
            <person name="Kosarev P."/>
            <person name="Mahmoud A."/>
            <person name="Hajiyev E."/>
            <person name="Babayeva S."/>
            <person name="Izzatullayeva V."/>
            <person name="Mammadov A."/>
            <person name="Mammadov A."/>
            <person name="Sharifova S."/>
            <person name="Ojaghi J."/>
            <person name="Eynullazada K."/>
            <person name="Bayramov B."/>
            <person name="Abdulazimova A."/>
            <person name="Shahmuradov I."/>
        </authorList>
    </citation>
    <scope>NUCLEOTIDE SEQUENCE [LARGE SCALE GENOMIC DNA]</scope>
    <source>
        <strain evidence="7">cv. AG2017</strain>
        <tissue evidence="6">Leaf</tissue>
    </source>
</reference>
<feature type="domain" description="RWP-RK" evidence="5">
    <location>
        <begin position="1"/>
        <end position="71"/>
    </location>
</feature>
<evidence type="ECO:0000256" key="2">
    <source>
        <dbReference type="ARBA" id="ARBA00023125"/>
    </source>
</evidence>
<keyword evidence="4" id="KW-0539">Nucleus</keyword>
<dbReference type="Proteomes" id="UP000233551">
    <property type="component" value="Unassembled WGS sequence"/>
</dbReference>
<keyword evidence="1" id="KW-0805">Transcription regulation</keyword>
<dbReference type="EMBL" id="PGOL01001406">
    <property type="protein sequence ID" value="PKI58296.1"/>
    <property type="molecule type" value="Genomic_DNA"/>
</dbReference>
<dbReference type="STRING" id="22663.A0A2I0JS36"/>
<evidence type="ECO:0000256" key="1">
    <source>
        <dbReference type="ARBA" id="ARBA00023015"/>
    </source>
</evidence>
<accession>A0A2I0JS36</accession>
<dbReference type="PANTHER" id="PTHR33984:SF10">
    <property type="entry name" value="S1 MOTIF DOMAIN-CONTAINING PROTEIN"/>
    <property type="match status" value="1"/>
</dbReference>
<keyword evidence="7" id="KW-1185">Reference proteome</keyword>
<organism evidence="6 7">
    <name type="scientific">Punica granatum</name>
    <name type="common">Pomegranate</name>
    <dbReference type="NCBI Taxonomy" id="22663"/>
    <lineage>
        <taxon>Eukaryota</taxon>
        <taxon>Viridiplantae</taxon>
        <taxon>Streptophyta</taxon>
        <taxon>Embryophyta</taxon>
        <taxon>Tracheophyta</taxon>
        <taxon>Spermatophyta</taxon>
        <taxon>Magnoliopsida</taxon>
        <taxon>eudicotyledons</taxon>
        <taxon>Gunneridae</taxon>
        <taxon>Pentapetalae</taxon>
        <taxon>rosids</taxon>
        <taxon>malvids</taxon>
        <taxon>Myrtales</taxon>
        <taxon>Lythraceae</taxon>
        <taxon>Punica</taxon>
    </lineage>
</organism>
<dbReference type="PANTHER" id="PTHR33984">
    <property type="entry name" value="OS02G0717600 PROTEIN"/>
    <property type="match status" value="1"/>
</dbReference>
<proteinExistence type="predicted"/>
<dbReference type="AlphaFoldDB" id="A0A2I0JS36"/>
<protein>
    <recommendedName>
        <fullName evidence="5">RWP-RK domain-containing protein</fullName>
    </recommendedName>
</protein>